<dbReference type="HOGENOM" id="CLU_1386264_0_0_1"/>
<evidence type="ECO:0000313" key="1">
    <source>
        <dbReference type="EMBL" id="EFJ25704.1"/>
    </source>
</evidence>
<dbReference type="Proteomes" id="UP000001514">
    <property type="component" value="Unassembled WGS sequence"/>
</dbReference>
<name>D8RQT9_SELML</name>
<gene>
    <name evidence="1" type="ORF">SELMODRAFT_413604</name>
</gene>
<protein>
    <submittedName>
        <fullName evidence="1">Uncharacterized protein</fullName>
    </submittedName>
</protein>
<organism evidence="2">
    <name type="scientific">Selaginella moellendorffii</name>
    <name type="common">Spikemoss</name>
    <dbReference type="NCBI Taxonomy" id="88036"/>
    <lineage>
        <taxon>Eukaryota</taxon>
        <taxon>Viridiplantae</taxon>
        <taxon>Streptophyta</taxon>
        <taxon>Embryophyta</taxon>
        <taxon>Tracheophyta</taxon>
        <taxon>Lycopodiopsida</taxon>
        <taxon>Selaginellales</taxon>
        <taxon>Selaginellaceae</taxon>
        <taxon>Selaginella</taxon>
    </lineage>
</organism>
<evidence type="ECO:0000313" key="2">
    <source>
        <dbReference type="Proteomes" id="UP000001514"/>
    </source>
</evidence>
<dbReference type="EMBL" id="GL377586">
    <property type="protein sequence ID" value="EFJ25704.1"/>
    <property type="molecule type" value="Genomic_DNA"/>
</dbReference>
<reference evidence="1 2" key="1">
    <citation type="journal article" date="2011" name="Science">
        <title>The Selaginella genome identifies genetic changes associated with the evolution of vascular plants.</title>
        <authorList>
            <person name="Banks J.A."/>
            <person name="Nishiyama T."/>
            <person name="Hasebe M."/>
            <person name="Bowman J.L."/>
            <person name="Gribskov M."/>
            <person name="dePamphilis C."/>
            <person name="Albert V.A."/>
            <person name="Aono N."/>
            <person name="Aoyama T."/>
            <person name="Ambrose B.A."/>
            <person name="Ashton N.W."/>
            <person name="Axtell M.J."/>
            <person name="Barker E."/>
            <person name="Barker M.S."/>
            <person name="Bennetzen J.L."/>
            <person name="Bonawitz N.D."/>
            <person name="Chapple C."/>
            <person name="Cheng C."/>
            <person name="Correa L.G."/>
            <person name="Dacre M."/>
            <person name="DeBarry J."/>
            <person name="Dreyer I."/>
            <person name="Elias M."/>
            <person name="Engstrom E.M."/>
            <person name="Estelle M."/>
            <person name="Feng L."/>
            <person name="Finet C."/>
            <person name="Floyd S.K."/>
            <person name="Frommer W.B."/>
            <person name="Fujita T."/>
            <person name="Gramzow L."/>
            <person name="Gutensohn M."/>
            <person name="Harholt J."/>
            <person name="Hattori M."/>
            <person name="Heyl A."/>
            <person name="Hirai T."/>
            <person name="Hiwatashi Y."/>
            <person name="Ishikawa M."/>
            <person name="Iwata M."/>
            <person name="Karol K.G."/>
            <person name="Koehler B."/>
            <person name="Kolukisaoglu U."/>
            <person name="Kubo M."/>
            <person name="Kurata T."/>
            <person name="Lalonde S."/>
            <person name="Li K."/>
            <person name="Li Y."/>
            <person name="Litt A."/>
            <person name="Lyons E."/>
            <person name="Manning G."/>
            <person name="Maruyama T."/>
            <person name="Michael T.P."/>
            <person name="Mikami K."/>
            <person name="Miyazaki S."/>
            <person name="Morinaga S."/>
            <person name="Murata T."/>
            <person name="Mueller-Roeber B."/>
            <person name="Nelson D.R."/>
            <person name="Obara M."/>
            <person name="Oguri Y."/>
            <person name="Olmstead R.G."/>
            <person name="Onodera N."/>
            <person name="Petersen B.L."/>
            <person name="Pils B."/>
            <person name="Prigge M."/>
            <person name="Rensing S.A."/>
            <person name="Riano-Pachon D.M."/>
            <person name="Roberts A.W."/>
            <person name="Sato Y."/>
            <person name="Scheller H.V."/>
            <person name="Schulz B."/>
            <person name="Schulz C."/>
            <person name="Shakirov E.V."/>
            <person name="Shibagaki N."/>
            <person name="Shinohara N."/>
            <person name="Shippen D.E."/>
            <person name="Soerensen I."/>
            <person name="Sotooka R."/>
            <person name="Sugimoto N."/>
            <person name="Sugita M."/>
            <person name="Sumikawa N."/>
            <person name="Tanurdzic M."/>
            <person name="Theissen G."/>
            <person name="Ulvskov P."/>
            <person name="Wakazuki S."/>
            <person name="Weng J.K."/>
            <person name="Willats W.W."/>
            <person name="Wipf D."/>
            <person name="Wolf P.G."/>
            <person name="Yang L."/>
            <person name="Zimmer A.D."/>
            <person name="Zhu Q."/>
            <person name="Mitros T."/>
            <person name="Hellsten U."/>
            <person name="Loque D."/>
            <person name="Otillar R."/>
            <person name="Salamov A."/>
            <person name="Schmutz J."/>
            <person name="Shapiro H."/>
            <person name="Lindquist E."/>
            <person name="Lucas S."/>
            <person name="Rokhsar D."/>
            <person name="Grigoriev I.V."/>
        </authorList>
    </citation>
    <scope>NUCLEOTIDE SEQUENCE [LARGE SCALE GENOMIC DNA]</scope>
</reference>
<sequence>MPRQDKHVKEISFDNEELDYGQLLEGQILIEQGIELMQKWYPMEHVFLFRGRVHSFGLTLDKKGEIIMMSKKDCMPDQYVLPNYTSKQEGNFNYLKLDYHARFKHIYEHYTTQKNPLPHLAIAPPPPVSLLRKIARDMDMEKNPNDTYSNVAKPLVVDTINKGLSEPEEYGLNFLQSTYTFYSNIPSANKSNELKQP</sequence>
<dbReference type="Gramene" id="EFJ25704">
    <property type="protein sequence ID" value="EFJ25704"/>
    <property type="gene ID" value="SELMODRAFT_413604"/>
</dbReference>
<keyword evidence="2" id="KW-1185">Reference proteome</keyword>
<proteinExistence type="predicted"/>
<accession>D8RQT9</accession>
<dbReference type="InParanoid" id="D8RQT9"/>
<dbReference type="AlphaFoldDB" id="D8RQT9"/>
<dbReference type="KEGG" id="smo:SELMODRAFT_413604"/>